<dbReference type="CDD" id="cd11418">
    <property type="entry name" value="bHLH_TS_ASCL"/>
    <property type="match status" value="1"/>
</dbReference>
<dbReference type="EMBL" id="JBJKFK010002192">
    <property type="protein sequence ID" value="KAL3311489.1"/>
    <property type="molecule type" value="Genomic_DNA"/>
</dbReference>
<dbReference type="GO" id="GO:0006357">
    <property type="term" value="P:regulation of transcription by RNA polymerase II"/>
    <property type="evidence" value="ECO:0007669"/>
    <property type="project" value="UniProtKB-ARBA"/>
</dbReference>
<dbReference type="InterPro" id="IPR011598">
    <property type="entry name" value="bHLH_dom"/>
</dbReference>
<protein>
    <recommendedName>
        <fullName evidence="2">BHLH domain-containing protein</fullName>
    </recommendedName>
</protein>
<evidence type="ECO:0000259" key="2">
    <source>
        <dbReference type="PROSITE" id="PS50888"/>
    </source>
</evidence>
<keyword evidence="1" id="KW-0238">DNA-binding</keyword>
<dbReference type="PROSITE" id="PS50888">
    <property type="entry name" value="BHLH"/>
    <property type="match status" value="1"/>
</dbReference>
<dbReference type="GO" id="GO:0003677">
    <property type="term" value="F:DNA binding"/>
    <property type="evidence" value="ECO:0007669"/>
    <property type="project" value="UniProtKB-KW"/>
</dbReference>
<comment type="caution">
    <text evidence="3">The sequence shown here is derived from an EMBL/GenBank/DDBJ whole genome shotgun (WGS) entry which is preliminary data.</text>
</comment>
<evidence type="ECO:0000313" key="4">
    <source>
        <dbReference type="Proteomes" id="UP001626550"/>
    </source>
</evidence>
<sequence>MYSMLNEPDQEGRNARERERVREVNDAFERLRKHIPVVSEQTRRKKKQLRIPNPNSLESCYADTLQEHCDQKRISKARTLQMAIEYIKLLSSQLDAGHTRQVQSSFYDYYSYAAQEYHSQSPCNYSSYLK</sequence>
<gene>
    <name evidence="3" type="ORF">Ciccas_009933</name>
</gene>
<dbReference type="Pfam" id="PF00010">
    <property type="entry name" value="HLH"/>
    <property type="match status" value="1"/>
</dbReference>
<dbReference type="Proteomes" id="UP001626550">
    <property type="component" value="Unassembled WGS sequence"/>
</dbReference>
<dbReference type="AlphaFoldDB" id="A0ABD2PVK6"/>
<reference evidence="3 4" key="1">
    <citation type="submission" date="2024-11" db="EMBL/GenBank/DDBJ databases">
        <title>Adaptive evolution of stress response genes in parasites aligns with host niche diversity.</title>
        <authorList>
            <person name="Hahn C."/>
            <person name="Resl P."/>
        </authorList>
    </citation>
    <scope>NUCLEOTIDE SEQUENCE [LARGE SCALE GENOMIC DNA]</scope>
    <source>
        <strain evidence="3">EGGRZ-B1_66</strain>
        <tissue evidence="3">Body</tissue>
    </source>
</reference>
<dbReference type="Gene3D" id="4.10.280.10">
    <property type="entry name" value="Helix-loop-helix DNA-binding domain"/>
    <property type="match status" value="1"/>
</dbReference>
<organism evidence="3 4">
    <name type="scientific">Cichlidogyrus casuarinus</name>
    <dbReference type="NCBI Taxonomy" id="1844966"/>
    <lineage>
        <taxon>Eukaryota</taxon>
        <taxon>Metazoa</taxon>
        <taxon>Spiralia</taxon>
        <taxon>Lophotrochozoa</taxon>
        <taxon>Platyhelminthes</taxon>
        <taxon>Monogenea</taxon>
        <taxon>Monopisthocotylea</taxon>
        <taxon>Dactylogyridea</taxon>
        <taxon>Ancyrocephalidae</taxon>
        <taxon>Cichlidogyrus</taxon>
    </lineage>
</organism>
<dbReference type="PANTHER" id="PTHR23349:SF108">
    <property type="entry name" value="BHLH DOMAIN-CONTAINING PROTEIN"/>
    <property type="match status" value="1"/>
</dbReference>
<name>A0ABD2PVK6_9PLAT</name>
<evidence type="ECO:0000256" key="1">
    <source>
        <dbReference type="ARBA" id="ARBA00023125"/>
    </source>
</evidence>
<dbReference type="PANTHER" id="PTHR23349">
    <property type="entry name" value="BASIC HELIX-LOOP-HELIX TRANSCRIPTION FACTOR, TWIST"/>
    <property type="match status" value="1"/>
</dbReference>
<proteinExistence type="predicted"/>
<dbReference type="InterPro" id="IPR050283">
    <property type="entry name" value="E-box_TF_Regulators"/>
</dbReference>
<dbReference type="SMART" id="SM00353">
    <property type="entry name" value="HLH"/>
    <property type="match status" value="1"/>
</dbReference>
<dbReference type="InterPro" id="IPR036638">
    <property type="entry name" value="HLH_DNA-bd_sf"/>
</dbReference>
<evidence type="ECO:0000313" key="3">
    <source>
        <dbReference type="EMBL" id="KAL3311489.1"/>
    </source>
</evidence>
<keyword evidence="4" id="KW-1185">Reference proteome</keyword>
<dbReference type="SUPFAM" id="SSF47459">
    <property type="entry name" value="HLH, helix-loop-helix DNA-binding domain"/>
    <property type="match status" value="1"/>
</dbReference>
<accession>A0ABD2PVK6</accession>
<feature type="domain" description="BHLH" evidence="2">
    <location>
        <begin position="8"/>
        <end position="90"/>
    </location>
</feature>